<dbReference type="PRINTS" id="PR00344">
    <property type="entry name" value="BCTRLSENSOR"/>
</dbReference>
<dbReference type="InterPro" id="IPR036890">
    <property type="entry name" value="HATPase_C_sf"/>
</dbReference>
<dbReference type="InterPro" id="IPR003594">
    <property type="entry name" value="HATPase_dom"/>
</dbReference>
<keyword evidence="19" id="KW-1185">Reference proteome</keyword>
<comment type="caution">
    <text evidence="18">The sequence shown here is derived from an EMBL/GenBank/DDBJ whole genome shotgun (WGS) entry which is preliminary data.</text>
</comment>
<dbReference type="GO" id="GO:0006355">
    <property type="term" value="P:regulation of DNA-templated transcription"/>
    <property type="evidence" value="ECO:0007669"/>
    <property type="project" value="InterPro"/>
</dbReference>
<keyword evidence="6 18" id="KW-0808">Transferase</keyword>
<keyword evidence="4" id="KW-0597">Phosphoprotein</keyword>
<evidence type="ECO:0000259" key="15">
    <source>
        <dbReference type="PROSITE" id="PS50109"/>
    </source>
</evidence>
<name>A0A7W9CTD2_9HYPH</name>
<dbReference type="SMART" id="SM00388">
    <property type="entry name" value="HisKA"/>
    <property type="match status" value="1"/>
</dbReference>
<dbReference type="InterPro" id="IPR005467">
    <property type="entry name" value="His_kinase_dom"/>
</dbReference>
<evidence type="ECO:0000256" key="6">
    <source>
        <dbReference type="ARBA" id="ARBA00022679"/>
    </source>
</evidence>
<evidence type="ECO:0000256" key="9">
    <source>
        <dbReference type="ARBA" id="ARBA00022840"/>
    </source>
</evidence>
<dbReference type="FunFam" id="3.30.450.20:FF:000060">
    <property type="entry name" value="Sensor protein FixL"/>
    <property type="match status" value="1"/>
</dbReference>
<dbReference type="Gene3D" id="6.10.250.2580">
    <property type="match status" value="1"/>
</dbReference>
<keyword evidence="5" id="KW-0479">Metal-binding</keyword>
<keyword evidence="8 18" id="KW-0418">Kinase</keyword>
<reference evidence="18 19" key="1">
    <citation type="submission" date="2020-08" db="EMBL/GenBank/DDBJ databases">
        <title>Genomic Encyclopedia of Type Strains, Phase IV (KMG-IV): sequencing the most valuable type-strain genomes for metagenomic binning, comparative biology and taxonomic classification.</title>
        <authorList>
            <person name="Goeker M."/>
        </authorList>
    </citation>
    <scope>NUCLEOTIDE SEQUENCE [LARGE SCALE GENOMIC DNA]</scope>
    <source>
        <strain evidence="18 19">DSM 16268</strain>
    </source>
</reference>
<dbReference type="SMART" id="SM00387">
    <property type="entry name" value="HATPase_c"/>
    <property type="match status" value="1"/>
</dbReference>
<dbReference type="Proteomes" id="UP000523821">
    <property type="component" value="Unassembled WGS sequence"/>
</dbReference>
<feature type="domain" description="PAS" evidence="16">
    <location>
        <begin position="85"/>
        <end position="155"/>
    </location>
</feature>
<organism evidence="18 19">
    <name type="scientific">Prosthecomicrobium pneumaticum</name>
    <dbReference type="NCBI Taxonomy" id="81895"/>
    <lineage>
        <taxon>Bacteria</taxon>
        <taxon>Pseudomonadati</taxon>
        <taxon>Pseudomonadota</taxon>
        <taxon>Alphaproteobacteria</taxon>
        <taxon>Hyphomicrobiales</taxon>
        <taxon>Kaistiaceae</taxon>
        <taxon>Prosthecomicrobium</taxon>
    </lineage>
</organism>
<evidence type="ECO:0000313" key="18">
    <source>
        <dbReference type="EMBL" id="MBB5751291.1"/>
    </source>
</evidence>
<dbReference type="FunFam" id="3.30.565.10:FF:000042">
    <property type="entry name" value="Two-component sensor histidine kinase KdpD"/>
    <property type="match status" value="1"/>
</dbReference>
<feature type="transmembrane region" description="Helical" evidence="14">
    <location>
        <begin position="7"/>
        <end position="38"/>
    </location>
</feature>
<dbReference type="InterPro" id="IPR000700">
    <property type="entry name" value="PAS-assoc_C"/>
</dbReference>
<comment type="catalytic activity">
    <reaction evidence="1">
        <text>ATP + protein L-histidine = ADP + protein N-phospho-L-histidine.</text>
        <dbReference type="EC" id="2.7.13.3"/>
    </reaction>
</comment>
<proteinExistence type="predicted"/>
<keyword evidence="5" id="KW-0349">Heme</keyword>
<dbReference type="InterPro" id="IPR035965">
    <property type="entry name" value="PAS-like_dom_sf"/>
</dbReference>
<feature type="domain" description="Histidine kinase" evidence="15">
    <location>
        <begin position="232"/>
        <end position="447"/>
    </location>
</feature>
<evidence type="ECO:0000256" key="8">
    <source>
        <dbReference type="ARBA" id="ARBA00022777"/>
    </source>
</evidence>
<evidence type="ECO:0000256" key="3">
    <source>
        <dbReference type="ARBA" id="ARBA00012438"/>
    </source>
</evidence>
<dbReference type="Pfam" id="PF00989">
    <property type="entry name" value="PAS"/>
    <property type="match status" value="1"/>
</dbReference>
<keyword evidence="9" id="KW-0067">ATP-binding</keyword>
<gene>
    <name evidence="18" type="ORF">GGQ63_000334</name>
</gene>
<dbReference type="NCBIfam" id="TIGR00229">
    <property type="entry name" value="sensory_box"/>
    <property type="match status" value="1"/>
</dbReference>
<keyword evidence="14" id="KW-0472">Membrane</keyword>
<dbReference type="InterPro" id="IPR036097">
    <property type="entry name" value="HisK_dim/P_sf"/>
</dbReference>
<evidence type="ECO:0000256" key="7">
    <source>
        <dbReference type="ARBA" id="ARBA00022741"/>
    </source>
</evidence>
<dbReference type="PROSITE" id="PS50112">
    <property type="entry name" value="PAS"/>
    <property type="match status" value="1"/>
</dbReference>
<dbReference type="CDD" id="cd00082">
    <property type="entry name" value="HisKA"/>
    <property type="match status" value="1"/>
</dbReference>
<protein>
    <recommendedName>
        <fullName evidence="13">Sensor protein FixL</fullName>
        <ecNumber evidence="3">2.7.13.3</ecNumber>
    </recommendedName>
</protein>
<dbReference type="GO" id="GO:0005524">
    <property type="term" value="F:ATP binding"/>
    <property type="evidence" value="ECO:0007669"/>
    <property type="project" value="UniProtKB-KW"/>
</dbReference>
<dbReference type="Pfam" id="PF02518">
    <property type="entry name" value="HATPase_c"/>
    <property type="match status" value="1"/>
</dbReference>
<sequence>MPEPPTFLFLIPPVVITAGLAGLGPGLLAAALGVVAGIVLIGDAALSVAGTLSFVAISGLLAWFGERLYRAGIEADESARDIAAREAHLRSILETVPDAMVVIDDRGVIQSFSAAAERLFGHTEAEAIGRNVSMLMPSPYRENHDAFVARYLSTGEKRIIGIGRVVVGERKDGSTFPMELNVGEMKSGARRFFTGFIRDLTERQQTEARLQELQSELVHVSRLTALGEMASSLAHELNQPLTAISNYLKGCQRLLGAAEAPPKATLVDALDRAAGQALRAGQIISRLRSFVSRGDSTRSIESLAKVVEEAGALALVGAKEQAVKARFRFDPDADLVLVDKIQIQQVLLNLMRNAVEAMEGTSRRELTVTTAARDRQFVEVRVTDTGSGLDEQVAARLFQPFVTSKARGMGVGLSICRTIVEAHGGRIWVEPNPGGGTVFVFTLTRVDEEDGLESR</sequence>
<feature type="domain" description="PAC" evidence="17">
    <location>
        <begin position="153"/>
        <end position="212"/>
    </location>
</feature>
<dbReference type="PROSITE" id="PS50113">
    <property type="entry name" value="PAC"/>
    <property type="match status" value="1"/>
</dbReference>
<dbReference type="CDD" id="cd00130">
    <property type="entry name" value="PAS"/>
    <property type="match status" value="1"/>
</dbReference>
<dbReference type="Pfam" id="PF00512">
    <property type="entry name" value="HisKA"/>
    <property type="match status" value="1"/>
</dbReference>
<dbReference type="InterPro" id="IPR003661">
    <property type="entry name" value="HisK_dim/P_dom"/>
</dbReference>
<dbReference type="AlphaFoldDB" id="A0A7W9CTD2"/>
<keyword evidence="11" id="KW-0902">Two-component regulatory system</keyword>
<dbReference type="InterPro" id="IPR000014">
    <property type="entry name" value="PAS"/>
</dbReference>
<keyword evidence="14" id="KW-0812">Transmembrane</keyword>
<dbReference type="PANTHER" id="PTHR43065">
    <property type="entry name" value="SENSOR HISTIDINE KINASE"/>
    <property type="match status" value="1"/>
</dbReference>
<comment type="cofactor">
    <cofactor evidence="2">
        <name>heme</name>
        <dbReference type="ChEBI" id="CHEBI:30413"/>
    </cofactor>
</comment>
<dbReference type="InterPro" id="IPR004358">
    <property type="entry name" value="Sig_transdc_His_kin-like_C"/>
</dbReference>
<dbReference type="Gene3D" id="3.30.450.20">
    <property type="entry name" value="PAS domain"/>
    <property type="match status" value="1"/>
</dbReference>
<dbReference type="GO" id="GO:0042802">
    <property type="term" value="F:identical protein binding"/>
    <property type="evidence" value="ECO:0007669"/>
    <property type="project" value="UniProtKB-ARBA"/>
</dbReference>
<comment type="function">
    <text evidence="12">Putative oxygen sensor; modulates the activity of FixJ, a transcriptional activator of nitrogen fixation fixK gene. FixL probably acts as a kinase that phosphorylates FixJ.</text>
</comment>
<evidence type="ECO:0000256" key="1">
    <source>
        <dbReference type="ARBA" id="ARBA00000085"/>
    </source>
</evidence>
<keyword evidence="7" id="KW-0547">Nucleotide-binding</keyword>
<evidence type="ECO:0000256" key="13">
    <source>
        <dbReference type="ARBA" id="ARBA00070616"/>
    </source>
</evidence>
<dbReference type="SMART" id="SM00091">
    <property type="entry name" value="PAS"/>
    <property type="match status" value="1"/>
</dbReference>
<dbReference type="InterPro" id="IPR013767">
    <property type="entry name" value="PAS_fold"/>
</dbReference>
<dbReference type="PROSITE" id="PS50109">
    <property type="entry name" value="HIS_KIN"/>
    <property type="match status" value="1"/>
</dbReference>
<dbReference type="SUPFAM" id="SSF55785">
    <property type="entry name" value="PYP-like sensor domain (PAS domain)"/>
    <property type="match status" value="1"/>
</dbReference>
<dbReference type="EC" id="2.7.13.3" evidence="3"/>
<evidence type="ECO:0000259" key="16">
    <source>
        <dbReference type="PROSITE" id="PS50112"/>
    </source>
</evidence>
<evidence type="ECO:0000313" key="19">
    <source>
        <dbReference type="Proteomes" id="UP000523821"/>
    </source>
</evidence>
<dbReference type="PANTHER" id="PTHR43065:SF42">
    <property type="entry name" value="TWO-COMPONENT SENSOR PPRA"/>
    <property type="match status" value="1"/>
</dbReference>
<dbReference type="GO" id="GO:0000155">
    <property type="term" value="F:phosphorelay sensor kinase activity"/>
    <property type="evidence" value="ECO:0007669"/>
    <property type="project" value="InterPro"/>
</dbReference>
<feature type="transmembrane region" description="Helical" evidence="14">
    <location>
        <begin position="44"/>
        <end position="64"/>
    </location>
</feature>
<evidence type="ECO:0000256" key="11">
    <source>
        <dbReference type="ARBA" id="ARBA00023012"/>
    </source>
</evidence>
<evidence type="ECO:0000256" key="10">
    <source>
        <dbReference type="ARBA" id="ARBA00023004"/>
    </source>
</evidence>
<evidence type="ECO:0000256" key="14">
    <source>
        <dbReference type="SAM" id="Phobius"/>
    </source>
</evidence>
<dbReference type="Gene3D" id="3.30.565.10">
    <property type="entry name" value="Histidine kinase-like ATPase, C-terminal domain"/>
    <property type="match status" value="1"/>
</dbReference>
<dbReference type="SUPFAM" id="SSF47384">
    <property type="entry name" value="Homodimeric domain of signal transducing histidine kinase"/>
    <property type="match status" value="1"/>
</dbReference>
<keyword evidence="14" id="KW-1133">Transmembrane helix</keyword>
<accession>A0A7W9CTD2</accession>
<dbReference type="SUPFAM" id="SSF55874">
    <property type="entry name" value="ATPase domain of HSP90 chaperone/DNA topoisomerase II/histidine kinase"/>
    <property type="match status" value="1"/>
</dbReference>
<evidence type="ECO:0000256" key="5">
    <source>
        <dbReference type="ARBA" id="ARBA00022617"/>
    </source>
</evidence>
<evidence type="ECO:0000256" key="12">
    <source>
        <dbReference type="ARBA" id="ARBA00059827"/>
    </source>
</evidence>
<dbReference type="Gene3D" id="1.10.287.130">
    <property type="match status" value="1"/>
</dbReference>
<evidence type="ECO:0000256" key="2">
    <source>
        <dbReference type="ARBA" id="ARBA00001971"/>
    </source>
</evidence>
<keyword evidence="10" id="KW-0408">Iron</keyword>
<evidence type="ECO:0000256" key="4">
    <source>
        <dbReference type="ARBA" id="ARBA00022553"/>
    </source>
</evidence>
<dbReference type="EMBL" id="JACHOO010000001">
    <property type="protein sequence ID" value="MBB5751291.1"/>
    <property type="molecule type" value="Genomic_DNA"/>
</dbReference>
<evidence type="ECO:0000259" key="17">
    <source>
        <dbReference type="PROSITE" id="PS50113"/>
    </source>
</evidence>